<protein>
    <submittedName>
        <fullName evidence="1">Uncharacterized protein</fullName>
    </submittedName>
</protein>
<organism evidence="1">
    <name type="scientific">uncultured Caudovirales phage</name>
    <dbReference type="NCBI Taxonomy" id="2100421"/>
    <lineage>
        <taxon>Viruses</taxon>
        <taxon>Duplodnaviria</taxon>
        <taxon>Heunggongvirae</taxon>
        <taxon>Uroviricota</taxon>
        <taxon>Caudoviricetes</taxon>
        <taxon>Peduoviridae</taxon>
        <taxon>Maltschvirus</taxon>
        <taxon>Maltschvirus maltsch</taxon>
    </lineage>
</organism>
<proteinExistence type="predicted"/>
<accession>A0A6J5N9R4</accession>
<gene>
    <name evidence="1" type="ORF">UFOVP674_34</name>
</gene>
<name>A0A6J5N9R4_9CAUD</name>
<evidence type="ECO:0000313" key="1">
    <source>
        <dbReference type="EMBL" id="CAB4155849.1"/>
    </source>
</evidence>
<reference evidence="1" key="1">
    <citation type="submission" date="2020-04" db="EMBL/GenBank/DDBJ databases">
        <authorList>
            <person name="Chiriac C."/>
            <person name="Salcher M."/>
            <person name="Ghai R."/>
            <person name="Kavagutti S V."/>
        </authorList>
    </citation>
    <scope>NUCLEOTIDE SEQUENCE</scope>
</reference>
<dbReference type="EMBL" id="LR796630">
    <property type="protein sequence ID" value="CAB4155849.1"/>
    <property type="molecule type" value="Genomic_DNA"/>
</dbReference>
<sequence>MRTINFSDILYRAVTLCGLDRSAIQDTTFRMVRDFASQRIAHIWEQEPWPDIVRVQEMTTTTDSDGMDYINLTSAMGDILQVYSLNPKVTARATPIAYYLDDDGTNRRIIVMDGTAPVWVEYRQPKPDLFGESYSANSTYAVGAQVYFDTGTGTGSYIPSTTAAPNGNFYTCVTATSQGQSPLSAPNSWVIVKIPYFCGDYVTKAVFSDYLRTEGQIDNAAMAEAEAENVKMLQIDRVLRAEGQIRRMNMINTY</sequence>